<dbReference type="GO" id="GO:0046872">
    <property type="term" value="F:metal ion binding"/>
    <property type="evidence" value="ECO:0007669"/>
    <property type="project" value="UniProtKB-KW"/>
</dbReference>
<dbReference type="GO" id="GO:0009535">
    <property type="term" value="C:chloroplast thylakoid membrane"/>
    <property type="evidence" value="ECO:0007669"/>
    <property type="project" value="TreeGrafter"/>
</dbReference>
<keyword evidence="6" id="KW-0645">Protease</keyword>
<dbReference type="Pfam" id="PF01434">
    <property type="entry name" value="Peptidase_M41"/>
    <property type="match status" value="1"/>
</dbReference>
<evidence type="ECO:0000256" key="5">
    <source>
        <dbReference type="ARBA" id="ARBA00022840"/>
    </source>
</evidence>
<keyword evidence="6" id="KW-0482">Metalloprotease</keyword>
<dbReference type="Gene3D" id="1.20.58.760">
    <property type="entry name" value="Peptidase M41"/>
    <property type="match status" value="1"/>
</dbReference>
<dbReference type="OrthoDB" id="2016403at2759"/>
<dbReference type="STRING" id="93759.A0A1R3J3P2"/>
<reference evidence="9" key="1">
    <citation type="submission" date="2013-09" db="EMBL/GenBank/DDBJ databases">
        <title>Corchorus olitorius genome sequencing.</title>
        <authorList>
            <person name="Alam M."/>
            <person name="Haque M.S."/>
            <person name="Islam M.S."/>
            <person name="Emdad E.M."/>
            <person name="Islam M.M."/>
            <person name="Ahmed B."/>
            <person name="Halim A."/>
            <person name="Hossen Q.M.M."/>
            <person name="Hossain M.Z."/>
            <person name="Ahmed R."/>
            <person name="Khan M.M."/>
            <person name="Islam R."/>
            <person name="Rashid M.M."/>
            <person name="Khan S.A."/>
            <person name="Rahman M.S."/>
            <person name="Alam M."/>
            <person name="Yahiya A.S."/>
            <person name="Khan M.S."/>
            <person name="Azam M.S."/>
            <person name="Haque T."/>
            <person name="Lashkar M.Z.H."/>
            <person name="Akhand A.I."/>
            <person name="Morshed G."/>
            <person name="Roy S."/>
            <person name="Uddin K.S."/>
            <person name="Rabeya T."/>
            <person name="Hossain A.S."/>
            <person name="Chowdhury A."/>
            <person name="Snigdha A.R."/>
            <person name="Mortoza M.S."/>
            <person name="Matin S.A."/>
            <person name="Hoque S.M.E."/>
            <person name="Islam M.K."/>
            <person name="Roy D.K."/>
            <person name="Haider R."/>
            <person name="Moosa M.M."/>
            <person name="Elias S.M."/>
            <person name="Hasan A.M."/>
            <person name="Jahan S."/>
            <person name="Shafiuddin M."/>
            <person name="Mahmood N."/>
            <person name="Shommy N.S."/>
        </authorList>
    </citation>
    <scope>NUCLEOTIDE SEQUENCE [LARGE SCALE GENOMIC DNA]</scope>
    <source>
        <strain evidence="9">cv. O-4</strain>
    </source>
</reference>
<comment type="caution">
    <text evidence="8">The sequence shown here is derived from an EMBL/GenBank/DDBJ whole genome shotgun (WGS) entry which is preliminary data.</text>
</comment>
<evidence type="ECO:0000256" key="1">
    <source>
        <dbReference type="ARBA" id="ARBA00001947"/>
    </source>
</evidence>
<dbReference type="PANTHER" id="PTHR43655:SF19">
    <property type="entry name" value="ATP-DEPENDENT ZINC METALLOPROTEASE FTSH 12, CHLOROPLASTIC"/>
    <property type="match status" value="1"/>
</dbReference>
<evidence type="ECO:0000313" key="9">
    <source>
        <dbReference type="Proteomes" id="UP000187203"/>
    </source>
</evidence>
<evidence type="ECO:0000313" key="8">
    <source>
        <dbReference type="EMBL" id="OMO89449.1"/>
    </source>
</evidence>
<dbReference type="GO" id="GO:0034982">
    <property type="term" value="P:mitochondrial protein processing"/>
    <property type="evidence" value="ECO:0007669"/>
    <property type="project" value="TreeGrafter"/>
</dbReference>
<dbReference type="PANTHER" id="PTHR43655">
    <property type="entry name" value="ATP-DEPENDENT PROTEASE"/>
    <property type="match status" value="1"/>
</dbReference>
<dbReference type="InterPro" id="IPR027417">
    <property type="entry name" value="P-loop_NTPase"/>
</dbReference>
<keyword evidence="5" id="KW-0067">ATP-binding</keyword>
<dbReference type="InterPro" id="IPR037219">
    <property type="entry name" value="Peptidase_M41-like"/>
</dbReference>
<dbReference type="Proteomes" id="UP000187203">
    <property type="component" value="Unassembled WGS sequence"/>
</dbReference>
<feature type="domain" description="Peptidase M41" evidence="7">
    <location>
        <begin position="85"/>
        <end position="189"/>
    </location>
</feature>
<evidence type="ECO:0000256" key="6">
    <source>
        <dbReference type="ARBA" id="ARBA00023049"/>
    </source>
</evidence>
<evidence type="ECO:0000256" key="2">
    <source>
        <dbReference type="ARBA" id="ARBA00022723"/>
    </source>
</evidence>
<dbReference type="InterPro" id="IPR050928">
    <property type="entry name" value="ATP-dep_Zn_Metalloprotease"/>
</dbReference>
<keyword evidence="4" id="KW-0862">Zinc</keyword>
<name>A0A1R3J3P2_9ROSI</name>
<evidence type="ECO:0000256" key="3">
    <source>
        <dbReference type="ARBA" id="ARBA00022741"/>
    </source>
</evidence>
<organism evidence="8 9">
    <name type="scientific">Corchorus olitorius</name>
    <dbReference type="NCBI Taxonomy" id="93759"/>
    <lineage>
        <taxon>Eukaryota</taxon>
        <taxon>Viridiplantae</taxon>
        <taxon>Streptophyta</taxon>
        <taxon>Embryophyta</taxon>
        <taxon>Tracheophyta</taxon>
        <taxon>Spermatophyta</taxon>
        <taxon>Magnoliopsida</taxon>
        <taxon>eudicotyledons</taxon>
        <taxon>Gunneridae</taxon>
        <taxon>Pentapetalae</taxon>
        <taxon>rosids</taxon>
        <taxon>malvids</taxon>
        <taxon>Malvales</taxon>
        <taxon>Malvaceae</taxon>
        <taxon>Grewioideae</taxon>
        <taxon>Apeibeae</taxon>
        <taxon>Corchorus</taxon>
    </lineage>
</organism>
<keyword evidence="6" id="KW-0378">Hydrolase</keyword>
<dbReference type="GO" id="GO:0005745">
    <property type="term" value="C:m-AAA complex"/>
    <property type="evidence" value="ECO:0007669"/>
    <property type="project" value="TreeGrafter"/>
</dbReference>
<proteinExistence type="predicted"/>
<keyword evidence="2" id="KW-0479">Metal-binding</keyword>
<dbReference type="InterPro" id="IPR000642">
    <property type="entry name" value="Peptidase_M41"/>
</dbReference>
<gene>
    <name evidence="8" type="ORF">COLO4_19750</name>
</gene>
<dbReference type="SUPFAM" id="SSF140990">
    <property type="entry name" value="FtsH protease domain-like"/>
    <property type="match status" value="1"/>
</dbReference>
<evidence type="ECO:0000259" key="7">
    <source>
        <dbReference type="Pfam" id="PF01434"/>
    </source>
</evidence>
<dbReference type="GO" id="GO:0005524">
    <property type="term" value="F:ATP binding"/>
    <property type="evidence" value="ECO:0007669"/>
    <property type="project" value="UniProtKB-KW"/>
</dbReference>
<dbReference type="AlphaFoldDB" id="A0A1R3J3P2"/>
<keyword evidence="3" id="KW-0547">Nucleotide-binding</keyword>
<protein>
    <submittedName>
        <fullName evidence="8">Peptidase M41</fullName>
    </submittedName>
</protein>
<keyword evidence="9" id="KW-1185">Reference proteome</keyword>
<sequence length="277" mass="31608">MAILEPLKGASWPDELDQEFVRPGRIDRRLYIGLPDAKQRVQIFGVHSAGKQLGEDVNFEKLVFRTVGFSGADIRNLVNEAAIMSVSSEKKRLLAVHEAGHIVLAHLFPRFDWHAFSQLLPGGKETAISVFYPREEMVDQGYTTFGYMKMQMVVAHGGRCAERVVFGDNITDGGRDDLKKITKWDDRHVVPANMTLEVSELFTRELTRYIEETEELAINALKDNRHILDVIAKELFEKSRITGLEVEEKIKELSPVMFDDFVKPFQINLDEVLLKTF</sequence>
<dbReference type="EMBL" id="AWUE01016764">
    <property type="protein sequence ID" value="OMO89449.1"/>
    <property type="molecule type" value="Genomic_DNA"/>
</dbReference>
<dbReference type="SUPFAM" id="SSF52540">
    <property type="entry name" value="P-loop containing nucleoside triphosphate hydrolases"/>
    <property type="match status" value="1"/>
</dbReference>
<accession>A0A1R3J3P2</accession>
<dbReference type="GO" id="GO:0004176">
    <property type="term" value="F:ATP-dependent peptidase activity"/>
    <property type="evidence" value="ECO:0007669"/>
    <property type="project" value="InterPro"/>
</dbReference>
<dbReference type="GO" id="GO:0009793">
    <property type="term" value="P:embryo development ending in seed dormancy"/>
    <property type="evidence" value="ECO:0007669"/>
    <property type="project" value="TreeGrafter"/>
</dbReference>
<comment type="cofactor">
    <cofactor evidence="1">
        <name>Zn(2+)</name>
        <dbReference type="ChEBI" id="CHEBI:29105"/>
    </cofactor>
</comment>
<dbReference type="GO" id="GO:0004222">
    <property type="term" value="F:metalloendopeptidase activity"/>
    <property type="evidence" value="ECO:0007669"/>
    <property type="project" value="InterPro"/>
</dbReference>
<evidence type="ECO:0000256" key="4">
    <source>
        <dbReference type="ARBA" id="ARBA00022833"/>
    </source>
</evidence>